<evidence type="ECO:0000313" key="1">
    <source>
        <dbReference type="EMBL" id="MEL1244014.1"/>
    </source>
</evidence>
<dbReference type="Proteomes" id="UP001464555">
    <property type="component" value="Unassembled WGS sequence"/>
</dbReference>
<reference evidence="1 2" key="1">
    <citation type="submission" date="2024-04" db="EMBL/GenBank/DDBJ databases">
        <title>Flavobacterium sp. DGU11 16S ribosomal RNA gene Genome sequencing and assembly.</title>
        <authorList>
            <person name="Park S."/>
        </authorList>
    </citation>
    <scope>NUCLEOTIDE SEQUENCE [LARGE SCALE GENOMIC DNA]</scope>
    <source>
        <strain evidence="1 2">DGU11</strain>
    </source>
</reference>
<name>A0ABU9HW43_9FLAO</name>
<protein>
    <submittedName>
        <fullName evidence="1">Type II toxin-antitoxin system HigB family toxin</fullName>
    </submittedName>
</protein>
<comment type="caution">
    <text evidence="1">The sequence shown here is derived from an EMBL/GenBank/DDBJ whole genome shotgun (WGS) entry which is preliminary data.</text>
</comment>
<dbReference type="EMBL" id="JBBYHR010000003">
    <property type="protein sequence ID" value="MEL1244014.1"/>
    <property type="molecule type" value="Genomic_DNA"/>
</dbReference>
<evidence type="ECO:0000313" key="2">
    <source>
        <dbReference type="Proteomes" id="UP001464555"/>
    </source>
</evidence>
<keyword evidence="2" id="KW-1185">Reference proteome</keyword>
<dbReference type="RefSeq" id="WP_341696530.1">
    <property type="nucleotide sequence ID" value="NZ_JBBYHR010000003.1"/>
</dbReference>
<gene>
    <name evidence="1" type="ORF">AAEO56_07060</name>
</gene>
<accession>A0ABU9HW43</accession>
<proteinExistence type="predicted"/>
<dbReference type="Pfam" id="PF09907">
    <property type="entry name" value="HigB_toxin"/>
    <property type="match status" value="1"/>
</dbReference>
<sequence>MFAKRIIAVKTIREYWEQFPDSERPLQYCYKDVTAAQWNSPNDLKVQFGNASILTNKRVVFNIHGNSYRLIVDIEYRLKIVFIVWLGTYKEYDKFNAKEISYVKTDKK</sequence>
<organism evidence="1 2">
    <name type="scientific">Flavobacterium arundinis</name>
    <dbReference type="NCBI Taxonomy" id="3139143"/>
    <lineage>
        <taxon>Bacteria</taxon>
        <taxon>Pseudomonadati</taxon>
        <taxon>Bacteroidota</taxon>
        <taxon>Flavobacteriia</taxon>
        <taxon>Flavobacteriales</taxon>
        <taxon>Flavobacteriaceae</taxon>
        <taxon>Flavobacterium</taxon>
    </lineage>
</organism>
<dbReference type="InterPro" id="IPR018669">
    <property type="entry name" value="Toxin_HigB"/>
</dbReference>